<dbReference type="CDD" id="cd04791">
    <property type="entry name" value="LanC_SerThrkinase"/>
    <property type="match status" value="1"/>
</dbReference>
<dbReference type="PRINTS" id="PR01950">
    <property type="entry name" value="LANCSUPER"/>
</dbReference>
<name>A0A1J4Q383_9ACTN</name>
<dbReference type="InterPro" id="IPR058053">
    <property type="entry name" value="RamC_C"/>
</dbReference>
<accession>A0A1J4Q383</accession>
<gene>
    <name evidence="2" type="ORF">VT52_011955</name>
</gene>
<dbReference type="Proteomes" id="UP000034838">
    <property type="component" value="Unassembled WGS sequence"/>
</dbReference>
<dbReference type="GO" id="GO:0004672">
    <property type="term" value="F:protein kinase activity"/>
    <property type="evidence" value="ECO:0007669"/>
    <property type="project" value="InterPro"/>
</dbReference>
<dbReference type="InterPro" id="IPR007822">
    <property type="entry name" value="LANC-like"/>
</dbReference>
<dbReference type="InterPro" id="IPR000719">
    <property type="entry name" value="Prot_kinase_dom"/>
</dbReference>
<reference evidence="2" key="1">
    <citation type="submission" date="2016-10" db="EMBL/GenBank/DDBJ databases">
        <title>Genome sequence of Streptomyces malaysiense MUSC 136.</title>
        <authorList>
            <person name="Lee L.-H."/>
            <person name="Ser H.-L."/>
        </authorList>
    </citation>
    <scope>NUCLEOTIDE SEQUENCE [LARGE SCALE GENOMIC DNA]</scope>
    <source>
        <strain evidence="2">MUSC 136</strain>
    </source>
</reference>
<organism evidence="2 3">
    <name type="scientific">Streptomyces malaysiense</name>
    <dbReference type="NCBI Taxonomy" id="1428626"/>
    <lineage>
        <taxon>Bacteria</taxon>
        <taxon>Bacillati</taxon>
        <taxon>Actinomycetota</taxon>
        <taxon>Actinomycetes</taxon>
        <taxon>Kitasatosporales</taxon>
        <taxon>Streptomycetaceae</taxon>
        <taxon>Streptomyces</taxon>
    </lineage>
</organism>
<protein>
    <recommendedName>
        <fullName evidence="1">Protein kinase domain-containing protein</fullName>
    </recommendedName>
</protein>
<dbReference type="SUPFAM" id="SSF158745">
    <property type="entry name" value="LanC-like"/>
    <property type="match status" value="1"/>
</dbReference>
<dbReference type="GO" id="GO:0005524">
    <property type="term" value="F:ATP binding"/>
    <property type="evidence" value="ECO:0007669"/>
    <property type="project" value="InterPro"/>
</dbReference>
<dbReference type="InterPro" id="IPR057929">
    <property type="entry name" value="RamC_N"/>
</dbReference>
<dbReference type="SMART" id="SM01260">
    <property type="entry name" value="LANC_like"/>
    <property type="match status" value="1"/>
</dbReference>
<dbReference type="EMBL" id="LBDA02000024">
    <property type="protein sequence ID" value="OIK27458.1"/>
    <property type="molecule type" value="Genomic_DNA"/>
</dbReference>
<evidence type="ECO:0000259" key="1">
    <source>
        <dbReference type="PROSITE" id="PS50011"/>
    </source>
</evidence>
<dbReference type="Gene3D" id="1.10.510.10">
    <property type="entry name" value="Transferase(Phosphotransferase) domain 1"/>
    <property type="match status" value="1"/>
</dbReference>
<dbReference type="GO" id="GO:0031179">
    <property type="term" value="P:peptide modification"/>
    <property type="evidence" value="ECO:0007669"/>
    <property type="project" value="InterPro"/>
</dbReference>
<evidence type="ECO:0000313" key="3">
    <source>
        <dbReference type="Proteomes" id="UP000034838"/>
    </source>
</evidence>
<feature type="domain" description="Protein kinase" evidence="1">
    <location>
        <begin position="222"/>
        <end position="520"/>
    </location>
</feature>
<dbReference type="InterPro" id="IPR011009">
    <property type="entry name" value="Kinase-like_dom_sf"/>
</dbReference>
<dbReference type="InterPro" id="IPR053524">
    <property type="entry name" value="Aerial_hyphae_peptide-synth"/>
</dbReference>
<comment type="caution">
    <text evidence="2">The sequence shown here is derived from an EMBL/GenBank/DDBJ whole genome shotgun (WGS) entry which is preliminary data.</text>
</comment>
<dbReference type="SUPFAM" id="SSF56112">
    <property type="entry name" value="Protein kinase-like (PK-like)"/>
    <property type="match status" value="1"/>
</dbReference>
<dbReference type="Pfam" id="PF25816">
    <property type="entry name" value="RamC_N"/>
    <property type="match status" value="1"/>
</dbReference>
<dbReference type="PROSITE" id="PS50011">
    <property type="entry name" value="PROTEIN_KINASE_DOM"/>
    <property type="match status" value="1"/>
</dbReference>
<sequence>MMSELTYAMADPDYYAPVETLVERGRRYRPSKVPDGWQHAERNLWTSWSRTGRTLPAQGWKVHVSARAERLPAVLDVFAEECFARNICFKHVTAERLLLVLQHKHASRAQSGKLLVAYPDDEDLARDLMNVLSARLRDERGQYILTDRRFGDSKVVHYRYGAFTARRRLLPDGTGEAVIADSRGTLVPDLREPGWHLPEGIEDPFTPADAPEEEPEADFRGYAFEYAVRHSNGGGAYVGRQEATGRKVFIKEARDHTGLSWDGRSAPERMEREWRALTGLHAVRPGLCPQPLARFRVWEHEFLVTEFVEGVPLSTWVTTRTPLVRPHASREDFDRYFADCAAIIASLERQADELHEAGYVFGDISPGNVLIGPDGGARLIDFEAAHLLDEPPVAVATTGYAAPAHLCREDPRVRDAYGISALVRLMLGPNLGVVERCPRSLEHLRADLARRADVPPALWARAERYHPAGGPALLPGPEAVAADPRRHVRALRDEVARALTAMADPERTDRLFPTVPNGYSTNTVCVAYGTAGVLHALRHAEVAVDPALVERFRTDALAAGRRLAPGLHTGLAGVAWVLADHGLLDEAAELLAIAAAHPITGRRVGFAEGAAGVAMAHLALFEHTGDLAHVETAERLLAPARTDEGVVAGLAPDDPTGWLHGRCGVAWALAPLGAVTEDTGLLDRGVRLLCQELDRAMPGEGSSPHFPVSATDRRSMPYLFCGTAGMLRAVARYRRLRPDDRLTAVEGALTPRLRTRYTVMPGLYQGLAGLGFALTDLAAVSGDAEHREHALDTAAALFKYAVPGAGGVRFLGDGLQRFSADLWSGSAGILLFLHELLHPGRDRLFSLDRLCAKAAVDDGGSPSAP</sequence>
<dbReference type="NCBIfam" id="NF038151">
    <property type="entry name" value="lanthi_synth_III"/>
    <property type="match status" value="1"/>
</dbReference>
<keyword evidence="3" id="KW-1185">Reference proteome</keyword>
<proteinExistence type="predicted"/>
<dbReference type="Gene3D" id="1.50.10.20">
    <property type="match status" value="1"/>
</dbReference>
<evidence type="ECO:0000313" key="2">
    <source>
        <dbReference type="EMBL" id="OIK27458.1"/>
    </source>
</evidence>
<dbReference type="AlphaFoldDB" id="A0A1J4Q383"/>